<proteinExistence type="predicted"/>
<dbReference type="EMBL" id="JAGMWT010000001">
    <property type="protein sequence ID" value="KAH7138100.1"/>
    <property type="molecule type" value="Genomic_DNA"/>
</dbReference>
<dbReference type="Proteomes" id="UP000700596">
    <property type="component" value="Unassembled WGS sequence"/>
</dbReference>
<organism evidence="1 2">
    <name type="scientific">Dendryphion nanum</name>
    <dbReference type="NCBI Taxonomy" id="256645"/>
    <lineage>
        <taxon>Eukaryota</taxon>
        <taxon>Fungi</taxon>
        <taxon>Dikarya</taxon>
        <taxon>Ascomycota</taxon>
        <taxon>Pezizomycotina</taxon>
        <taxon>Dothideomycetes</taxon>
        <taxon>Pleosporomycetidae</taxon>
        <taxon>Pleosporales</taxon>
        <taxon>Torulaceae</taxon>
        <taxon>Dendryphion</taxon>
    </lineage>
</organism>
<comment type="caution">
    <text evidence="1">The sequence shown here is derived from an EMBL/GenBank/DDBJ whole genome shotgun (WGS) entry which is preliminary data.</text>
</comment>
<keyword evidence="2" id="KW-1185">Reference proteome</keyword>
<name>A0A9P9EHU1_9PLEO</name>
<accession>A0A9P9EHU1</accession>
<gene>
    <name evidence="1" type="ORF">B0J11DRAFT_7151</name>
</gene>
<evidence type="ECO:0000313" key="2">
    <source>
        <dbReference type="Proteomes" id="UP000700596"/>
    </source>
</evidence>
<evidence type="ECO:0000313" key="1">
    <source>
        <dbReference type="EMBL" id="KAH7138100.1"/>
    </source>
</evidence>
<dbReference type="AlphaFoldDB" id="A0A9P9EHU1"/>
<reference evidence="1" key="1">
    <citation type="journal article" date="2021" name="Nat. Commun.">
        <title>Genetic determinants of endophytism in the Arabidopsis root mycobiome.</title>
        <authorList>
            <person name="Mesny F."/>
            <person name="Miyauchi S."/>
            <person name="Thiergart T."/>
            <person name="Pickel B."/>
            <person name="Atanasova L."/>
            <person name="Karlsson M."/>
            <person name="Huettel B."/>
            <person name="Barry K.W."/>
            <person name="Haridas S."/>
            <person name="Chen C."/>
            <person name="Bauer D."/>
            <person name="Andreopoulos W."/>
            <person name="Pangilinan J."/>
            <person name="LaButti K."/>
            <person name="Riley R."/>
            <person name="Lipzen A."/>
            <person name="Clum A."/>
            <person name="Drula E."/>
            <person name="Henrissat B."/>
            <person name="Kohler A."/>
            <person name="Grigoriev I.V."/>
            <person name="Martin F.M."/>
            <person name="Hacquard S."/>
        </authorList>
    </citation>
    <scope>NUCLEOTIDE SEQUENCE</scope>
    <source>
        <strain evidence="1">MPI-CAGE-CH-0243</strain>
    </source>
</reference>
<sequence>MKSRHGISHLVLTPPDEMWYCDKKTRHFPNRNHPSNDTQSPRAATLHYKILFCDTQRFRKRTCPFDVQHLASADQSEDPRYPSVGMWMVPAEAVRNGGLDGGWWVCLKKGIGRGFGIFGTWVATEGGTWGCKIWGTVAGENGLACWIIVSSFVAMMLEVSLARVGSLQSVDDCHCSSLSYHHSCMSYLIRCLAFCPLNGLILSFPFHYCWWDQEYFPGHGLSFSILHDFLPTEK</sequence>
<protein>
    <submittedName>
        <fullName evidence="1">Uncharacterized protein</fullName>
    </submittedName>
</protein>